<protein>
    <submittedName>
        <fullName evidence="1">Uncharacterized protein</fullName>
    </submittedName>
</protein>
<organism evidence="1">
    <name type="scientific">marine sediment metagenome</name>
    <dbReference type="NCBI Taxonomy" id="412755"/>
    <lineage>
        <taxon>unclassified sequences</taxon>
        <taxon>metagenomes</taxon>
        <taxon>ecological metagenomes</taxon>
    </lineage>
</organism>
<comment type="caution">
    <text evidence="1">The sequence shown here is derived from an EMBL/GenBank/DDBJ whole genome shotgun (WGS) entry which is preliminary data.</text>
</comment>
<dbReference type="AlphaFoldDB" id="A0A0F9MF88"/>
<name>A0A0F9MF88_9ZZZZ</name>
<gene>
    <name evidence="1" type="ORF">LCGC14_1162550</name>
</gene>
<accession>A0A0F9MF88</accession>
<sequence length="86" mass="9710">MIKVNDVIEQAEDENMYVVTEIIDDNIFCLQIDVEGKTMEKMAVIDINAATKVTPPEPILVEDNDPQMVAVGDEYDDFDEEETQDA</sequence>
<reference evidence="1" key="1">
    <citation type="journal article" date="2015" name="Nature">
        <title>Complex archaea that bridge the gap between prokaryotes and eukaryotes.</title>
        <authorList>
            <person name="Spang A."/>
            <person name="Saw J.H."/>
            <person name="Jorgensen S.L."/>
            <person name="Zaremba-Niedzwiedzka K."/>
            <person name="Martijn J."/>
            <person name="Lind A.E."/>
            <person name="van Eijk R."/>
            <person name="Schleper C."/>
            <person name="Guy L."/>
            <person name="Ettema T.J."/>
        </authorList>
    </citation>
    <scope>NUCLEOTIDE SEQUENCE</scope>
</reference>
<dbReference type="EMBL" id="LAZR01005682">
    <property type="protein sequence ID" value="KKM97991.1"/>
    <property type="molecule type" value="Genomic_DNA"/>
</dbReference>
<evidence type="ECO:0000313" key="1">
    <source>
        <dbReference type="EMBL" id="KKM97991.1"/>
    </source>
</evidence>
<proteinExistence type="predicted"/>